<dbReference type="Pfam" id="PF07336">
    <property type="entry name" value="ABATE"/>
    <property type="match status" value="1"/>
</dbReference>
<gene>
    <name evidence="1" type="ORF">OFY01_32000</name>
</gene>
<dbReference type="InterPro" id="IPR023286">
    <property type="entry name" value="ABATE_dom_sf"/>
</dbReference>
<sequence length="84" mass="9040">MAAVPARSPASPYELRYDSGRVCLDLVATAHPHERLTSPDLLRAWLVGAGLVPRATAPPVCAPSWLAAFRVLRGHVSRSVRGEL</sequence>
<evidence type="ECO:0000313" key="1">
    <source>
        <dbReference type="EMBL" id="MCX3064293.1"/>
    </source>
</evidence>
<name>A0ABT3U4R3_9ACTN</name>
<keyword evidence="2" id="KW-1185">Reference proteome</keyword>
<accession>A0ABT3U4R3</accession>
<dbReference type="InterPro" id="IPR010852">
    <property type="entry name" value="ABATE"/>
</dbReference>
<dbReference type="EMBL" id="JAPHNL010000339">
    <property type="protein sequence ID" value="MCX3064293.1"/>
    <property type="molecule type" value="Genomic_DNA"/>
</dbReference>
<comment type="caution">
    <text evidence="1">The sequence shown here is derived from an EMBL/GenBank/DDBJ whole genome shotgun (WGS) entry which is preliminary data.</text>
</comment>
<feature type="non-terminal residue" evidence="1">
    <location>
        <position position="84"/>
    </location>
</feature>
<dbReference type="RefSeq" id="WP_266605928.1">
    <property type="nucleotide sequence ID" value="NZ_JAPHNL010000339.1"/>
</dbReference>
<protein>
    <submittedName>
        <fullName evidence="1">ABATE domain-containing protein</fullName>
    </submittedName>
</protein>
<dbReference type="SUPFAM" id="SSF160904">
    <property type="entry name" value="Jann2411-like"/>
    <property type="match status" value="1"/>
</dbReference>
<organism evidence="1 2">
    <name type="scientific">Streptomyces beihaiensis</name>
    <dbReference type="NCBI Taxonomy" id="2984495"/>
    <lineage>
        <taxon>Bacteria</taxon>
        <taxon>Bacillati</taxon>
        <taxon>Actinomycetota</taxon>
        <taxon>Actinomycetes</taxon>
        <taxon>Kitasatosporales</taxon>
        <taxon>Streptomycetaceae</taxon>
        <taxon>Streptomyces</taxon>
    </lineage>
</organism>
<reference evidence="1" key="1">
    <citation type="submission" date="2022-10" db="EMBL/GenBank/DDBJ databases">
        <title>Streptomyces beihaiensis sp. nov., a chitin degrading actinobacterium, isolated from shrimp pond soil.</title>
        <authorList>
            <person name="Xie J."/>
            <person name="Shen N."/>
        </authorList>
    </citation>
    <scope>NUCLEOTIDE SEQUENCE</scope>
    <source>
        <strain evidence="1">GXMU-J5</strain>
    </source>
</reference>
<evidence type="ECO:0000313" key="2">
    <source>
        <dbReference type="Proteomes" id="UP001163064"/>
    </source>
</evidence>
<proteinExistence type="predicted"/>
<dbReference type="Proteomes" id="UP001163064">
    <property type="component" value="Unassembled WGS sequence"/>
</dbReference>